<evidence type="ECO:0000313" key="2">
    <source>
        <dbReference type="Proteomes" id="UP000276899"/>
    </source>
</evidence>
<keyword evidence="2" id="KW-1185">Reference proteome</keyword>
<evidence type="ECO:0000313" key="1">
    <source>
        <dbReference type="EMBL" id="VEG75222.1"/>
    </source>
</evidence>
<name>A0A448KE85_9ACTO</name>
<dbReference type="KEGG" id="asla:NCTC11923_01881"/>
<proteinExistence type="predicted"/>
<sequence>MGGSLEYLDPPRIAASADTSGLGQEIQPLPLSSAGEVVLTVDDLMFLRIGYRSGQALVAVGPRRTPAHLGGSCRSPGIWTAVT</sequence>
<accession>A0A448KE85</accession>
<gene>
    <name evidence="1" type="ORF">NCTC11923_01881</name>
</gene>
<protein>
    <submittedName>
        <fullName evidence="1">Uncharacterized protein</fullName>
    </submittedName>
</protein>
<reference evidence="1 2" key="1">
    <citation type="submission" date="2018-12" db="EMBL/GenBank/DDBJ databases">
        <authorList>
            <consortium name="Pathogen Informatics"/>
        </authorList>
    </citation>
    <scope>NUCLEOTIDE SEQUENCE [LARGE SCALE GENOMIC DNA]</scope>
    <source>
        <strain evidence="1 2">NCTC11923</strain>
    </source>
</reference>
<dbReference type="AlphaFoldDB" id="A0A448KE85"/>
<organism evidence="1 2">
    <name type="scientific">Actinomyces slackii</name>
    <dbReference type="NCBI Taxonomy" id="52774"/>
    <lineage>
        <taxon>Bacteria</taxon>
        <taxon>Bacillati</taxon>
        <taxon>Actinomycetota</taxon>
        <taxon>Actinomycetes</taxon>
        <taxon>Actinomycetales</taxon>
        <taxon>Actinomycetaceae</taxon>
        <taxon>Actinomyces</taxon>
    </lineage>
</organism>
<dbReference type="RefSeq" id="WP_026427395.1">
    <property type="nucleotide sequence ID" value="NZ_CBCRWE010000008.1"/>
</dbReference>
<dbReference type="EMBL" id="LR134363">
    <property type="protein sequence ID" value="VEG75222.1"/>
    <property type="molecule type" value="Genomic_DNA"/>
</dbReference>
<dbReference type="Proteomes" id="UP000276899">
    <property type="component" value="Chromosome"/>
</dbReference>